<dbReference type="PANTHER" id="PTHR12128:SF52">
    <property type="entry name" value="4-HYDROXY-2-OXOGLUTARATE ALDOLASE, MITOCHONDRIAL-RELATED"/>
    <property type="match status" value="1"/>
</dbReference>
<dbReference type="GeneID" id="80909969"/>
<dbReference type="AlphaFoldDB" id="A0A9W8XMI1"/>
<gene>
    <name evidence="1" type="ORF">N0V89_006439</name>
</gene>
<dbReference type="CDD" id="cd00408">
    <property type="entry name" value="DHDPS-like"/>
    <property type="match status" value="1"/>
</dbReference>
<comment type="caution">
    <text evidence="1">The sequence shown here is derived from an EMBL/GenBank/DDBJ whole genome shotgun (WGS) entry which is preliminary data.</text>
</comment>
<name>A0A9W8XMI1_9PLEO</name>
<reference evidence="1" key="1">
    <citation type="submission" date="2022-10" db="EMBL/GenBank/DDBJ databases">
        <title>Tapping the CABI collections for fungal endophytes: first genome assemblies for Collariella, Neodidymelliopsis, Ascochyta clinopodiicola, Didymella pomorum, Didymosphaeria variabile, Neocosmospora piperis and Neocucurbitaria cava.</title>
        <authorList>
            <person name="Hill R."/>
        </authorList>
    </citation>
    <scope>NUCLEOTIDE SEQUENCE</scope>
    <source>
        <strain evidence="1">IMI 356815</strain>
    </source>
</reference>
<evidence type="ECO:0008006" key="3">
    <source>
        <dbReference type="Google" id="ProtNLM"/>
    </source>
</evidence>
<dbReference type="EMBL" id="JAPEUX010000004">
    <property type="protein sequence ID" value="KAJ4354702.1"/>
    <property type="molecule type" value="Genomic_DNA"/>
</dbReference>
<dbReference type="InterPro" id="IPR002220">
    <property type="entry name" value="DapA-like"/>
</dbReference>
<organism evidence="1 2">
    <name type="scientific">Didymosphaeria variabile</name>
    <dbReference type="NCBI Taxonomy" id="1932322"/>
    <lineage>
        <taxon>Eukaryota</taxon>
        <taxon>Fungi</taxon>
        <taxon>Dikarya</taxon>
        <taxon>Ascomycota</taxon>
        <taxon>Pezizomycotina</taxon>
        <taxon>Dothideomycetes</taxon>
        <taxon>Pleosporomycetidae</taxon>
        <taxon>Pleosporales</taxon>
        <taxon>Massarineae</taxon>
        <taxon>Didymosphaeriaceae</taxon>
        <taxon>Didymosphaeria</taxon>
    </lineage>
</organism>
<dbReference type="PANTHER" id="PTHR12128">
    <property type="entry name" value="DIHYDRODIPICOLINATE SYNTHASE"/>
    <property type="match status" value="1"/>
</dbReference>
<accession>A0A9W8XMI1</accession>
<evidence type="ECO:0000313" key="1">
    <source>
        <dbReference type="EMBL" id="KAJ4354702.1"/>
    </source>
</evidence>
<dbReference type="Proteomes" id="UP001140513">
    <property type="component" value="Unassembled WGS sequence"/>
</dbReference>
<dbReference type="InterPro" id="IPR013785">
    <property type="entry name" value="Aldolase_TIM"/>
</dbReference>
<dbReference type="PRINTS" id="PR00146">
    <property type="entry name" value="DHPICSNTHASE"/>
</dbReference>
<dbReference type="Pfam" id="PF00701">
    <property type="entry name" value="DHDPS"/>
    <property type="match status" value="1"/>
</dbReference>
<keyword evidence="2" id="KW-1185">Reference proteome</keyword>
<dbReference type="RefSeq" id="XP_056072476.1">
    <property type="nucleotide sequence ID" value="XM_056215209.1"/>
</dbReference>
<evidence type="ECO:0000313" key="2">
    <source>
        <dbReference type="Proteomes" id="UP001140513"/>
    </source>
</evidence>
<dbReference type="Gene3D" id="3.20.20.70">
    <property type="entry name" value="Aldolase class I"/>
    <property type="match status" value="1"/>
</dbReference>
<dbReference type="SUPFAM" id="SSF51569">
    <property type="entry name" value="Aldolase"/>
    <property type="match status" value="1"/>
</dbReference>
<sequence length="116" mass="12791">MSRFQLLFHSLTYPAISMTTTAASKPPYGVYTPLVTFFHEDESIDFPAVESHVRRMAEAGVAGLVLQGSNGEAPHLDHEERQEVITRTRLTLDSLGYEDTKLIVGCGAPSVRETLI</sequence>
<protein>
    <recommendedName>
        <fullName evidence="3">Aldolase</fullName>
    </recommendedName>
</protein>
<dbReference type="GO" id="GO:0008840">
    <property type="term" value="F:4-hydroxy-tetrahydrodipicolinate synthase activity"/>
    <property type="evidence" value="ECO:0007669"/>
    <property type="project" value="TreeGrafter"/>
</dbReference>
<proteinExistence type="predicted"/>
<dbReference type="OrthoDB" id="191315at2759"/>